<dbReference type="CDD" id="cd14792">
    <property type="entry name" value="GH27"/>
    <property type="match status" value="1"/>
</dbReference>
<keyword evidence="2" id="KW-0732">Signal</keyword>
<dbReference type="Gene3D" id="2.60.40.1180">
    <property type="entry name" value="Golgi alpha-mannosidase II"/>
    <property type="match status" value="1"/>
</dbReference>
<keyword evidence="4 5" id="KW-0326">Glycosidase</keyword>
<dbReference type="InterPro" id="IPR002241">
    <property type="entry name" value="Glyco_hydro_27"/>
</dbReference>
<gene>
    <name evidence="7" type="ORF">ACFOZ1_00825</name>
</gene>
<keyword evidence="8" id="KW-1185">Reference proteome</keyword>
<evidence type="ECO:0000256" key="1">
    <source>
        <dbReference type="ARBA" id="ARBA00009743"/>
    </source>
</evidence>
<evidence type="ECO:0000313" key="8">
    <source>
        <dbReference type="Proteomes" id="UP001595880"/>
    </source>
</evidence>
<protein>
    <recommendedName>
        <fullName evidence="5">Alpha-galactosidase</fullName>
        <ecNumber evidence="5">3.2.1.22</ecNumber>
    </recommendedName>
    <alternativeName>
        <fullName evidence="5">Melibiase</fullName>
    </alternativeName>
</protein>
<dbReference type="PANTHER" id="PTHR11452">
    <property type="entry name" value="ALPHA-GALACTOSIDASE/ALPHA-N-ACETYLGALACTOSAMINIDASE"/>
    <property type="match status" value="1"/>
</dbReference>
<dbReference type="SUPFAM" id="SSF51445">
    <property type="entry name" value="(Trans)glycosidases"/>
    <property type="match status" value="1"/>
</dbReference>
<dbReference type="Pfam" id="PF16499">
    <property type="entry name" value="Melibiase_2"/>
    <property type="match status" value="2"/>
</dbReference>
<comment type="caution">
    <text evidence="7">The sequence shown here is derived from an EMBL/GenBank/DDBJ whole genome shotgun (WGS) entry which is preliminary data.</text>
</comment>
<dbReference type="InterPro" id="IPR013785">
    <property type="entry name" value="Aldolase_TIM"/>
</dbReference>
<evidence type="ECO:0000256" key="3">
    <source>
        <dbReference type="ARBA" id="ARBA00022801"/>
    </source>
</evidence>
<keyword evidence="5" id="KW-1015">Disulfide bond</keyword>
<sequence length="442" mass="50619">MKHHQYALTPPMGWNSWDCYGATVTEEEVKGNADYMAQHLKDYGWEYIVVDIQWSESGAVSSAYRPFVPLEMDEYSRLIPAANRFPSSANGNGFKQLSEYVHNLGLKFGIHIMRGIPRQAVHQNTKILGTDVRAREIAKPNSICPWNTDMYGIDHTKEGAQAYYNSLFDLYAEWGVDFVKVDDIADSKLYGIHAEEIKMIRKAIDQCGRPMVLSLSPGPAPLNHASLLEENANMWRMTDDFWDLWPLLYDMFDRCYRWSKNIGPGYWPDADMLPLGHIGIRSVDGGASDRYTRFTEDEQVTMMTLWSIFKSPLMFGGELRDNDEWTLSLVTNEEVLEAHRDGYGARQVKREDDTVVWASCGDEHTLYIALFNLTDETKTVGVTFDQLEMEENKVEVRDLWAKKSLGKLSDKIEVEVSSHGAKFFKLTDACIRYCQKSTKFNL</sequence>
<dbReference type="RefSeq" id="WP_390194865.1">
    <property type="nucleotide sequence ID" value="NZ_JBHSDV010000001.1"/>
</dbReference>
<dbReference type="Gene3D" id="3.20.20.70">
    <property type="entry name" value="Aldolase class I"/>
    <property type="match status" value="1"/>
</dbReference>
<accession>A0ABV8VQP4</accession>
<evidence type="ECO:0000259" key="6">
    <source>
        <dbReference type="Pfam" id="PF17801"/>
    </source>
</evidence>
<dbReference type="EC" id="3.2.1.22" evidence="5"/>
<reference evidence="8" key="1">
    <citation type="journal article" date="2019" name="Int. J. Syst. Evol. Microbiol.">
        <title>The Global Catalogue of Microorganisms (GCM) 10K type strain sequencing project: providing services to taxonomists for standard genome sequencing and annotation.</title>
        <authorList>
            <consortium name="The Broad Institute Genomics Platform"/>
            <consortium name="The Broad Institute Genome Sequencing Center for Infectious Disease"/>
            <person name="Wu L."/>
            <person name="Ma J."/>
        </authorList>
    </citation>
    <scope>NUCLEOTIDE SEQUENCE [LARGE SCALE GENOMIC DNA]</scope>
    <source>
        <strain evidence="8">KACC 14058</strain>
    </source>
</reference>
<comment type="catalytic activity">
    <reaction evidence="5">
        <text>Hydrolysis of terminal, non-reducing alpha-D-galactose residues in alpha-D-galactosides, including galactose oligosaccharides, galactomannans and galactolipids.</text>
        <dbReference type="EC" id="3.2.1.22"/>
    </reaction>
</comment>
<dbReference type="InterPro" id="IPR013780">
    <property type="entry name" value="Glyco_hydro_b"/>
</dbReference>
<dbReference type="PANTHER" id="PTHR11452:SF42">
    <property type="entry name" value="ALPHA-GALACTOSIDASE"/>
    <property type="match status" value="1"/>
</dbReference>
<evidence type="ECO:0000256" key="4">
    <source>
        <dbReference type="ARBA" id="ARBA00023295"/>
    </source>
</evidence>
<evidence type="ECO:0000256" key="5">
    <source>
        <dbReference type="RuleBase" id="RU361168"/>
    </source>
</evidence>
<dbReference type="PRINTS" id="PR00740">
    <property type="entry name" value="GLHYDRLASE27"/>
</dbReference>
<dbReference type="SUPFAM" id="SSF51011">
    <property type="entry name" value="Glycosyl hydrolase domain"/>
    <property type="match status" value="1"/>
</dbReference>
<dbReference type="InterPro" id="IPR017853">
    <property type="entry name" value="GH"/>
</dbReference>
<comment type="similarity">
    <text evidence="1 5">Belongs to the glycosyl hydrolase 27 family.</text>
</comment>
<dbReference type="InterPro" id="IPR041233">
    <property type="entry name" value="Melibiase_C"/>
</dbReference>
<dbReference type="GO" id="GO:0016798">
    <property type="term" value="F:hydrolase activity, acting on glycosyl bonds"/>
    <property type="evidence" value="ECO:0007669"/>
    <property type="project" value="UniProtKB-KW"/>
</dbReference>
<dbReference type="Pfam" id="PF17801">
    <property type="entry name" value="Melibiase_C"/>
    <property type="match status" value="1"/>
</dbReference>
<organism evidence="7 8">
    <name type="scientific">Gracilibacillus marinus</name>
    <dbReference type="NCBI Taxonomy" id="630535"/>
    <lineage>
        <taxon>Bacteria</taxon>
        <taxon>Bacillati</taxon>
        <taxon>Bacillota</taxon>
        <taxon>Bacilli</taxon>
        <taxon>Bacillales</taxon>
        <taxon>Bacillaceae</taxon>
        <taxon>Gracilibacillus</taxon>
    </lineage>
</organism>
<dbReference type="EMBL" id="JBHSDV010000001">
    <property type="protein sequence ID" value="MFC4386340.1"/>
    <property type="molecule type" value="Genomic_DNA"/>
</dbReference>
<keyword evidence="3 5" id="KW-0378">Hydrolase</keyword>
<proteinExistence type="inferred from homology"/>
<evidence type="ECO:0000256" key="2">
    <source>
        <dbReference type="ARBA" id="ARBA00022729"/>
    </source>
</evidence>
<feature type="domain" description="Alpha galactosidase C-terminal" evidence="6">
    <location>
        <begin position="352"/>
        <end position="426"/>
    </location>
</feature>
<dbReference type="Proteomes" id="UP001595880">
    <property type="component" value="Unassembled WGS sequence"/>
</dbReference>
<evidence type="ECO:0000313" key="7">
    <source>
        <dbReference type="EMBL" id="MFC4386340.1"/>
    </source>
</evidence>
<name>A0ABV8VQP4_9BACI</name>